<dbReference type="EMBL" id="JBJUIK010000001">
    <property type="protein sequence ID" value="KAL3537363.1"/>
    <property type="molecule type" value="Genomic_DNA"/>
</dbReference>
<dbReference type="PANTHER" id="PTHR31973:SF189">
    <property type="entry name" value="TRANSPOSASE, MUDR, PLANT, MULE TRANSPOSASE DOMAIN PROTEIN-RELATED"/>
    <property type="match status" value="1"/>
</dbReference>
<evidence type="ECO:0000313" key="3">
    <source>
        <dbReference type="Proteomes" id="UP001630127"/>
    </source>
</evidence>
<comment type="caution">
    <text evidence="2">The sequence shown here is derived from an EMBL/GenBank/DDBJ whole genome shotgun (WGS) entry which is preliminary data.</text>
</comment>
<dbReference type="SMART" id="SM00575">
    <property type="entry name" value="ZnF_PMZ"/>
    <property type="match status" value="1"/>
</dbReference>
<dbReference type="AlphaFoldDB" id="A0ABD3B267"/>
<dbReference type="InterPro" id="IPR006564">
    <property type="entry name" value="Znf_PMZ"/>
</dbReference>
<keyword evidence="3" id="KW-1185">Reference proteome</keyword>
<dbReference type="PANTHER" id="PTHR31973">
    <property type="entry name" value="POLYPROTEIN, PUTATIVE-RELATED"/>
    <property type="match status" value="1"/>
</dbReference>
<dbReference type="Proteomes" id="UP001630127">
    <property type="component" value="Unassembled WGS sequence"/>
</dbReference>
<name>A0ABD3B267_9GENT</name>
<gene>
    <name evidence="2" type="ORF">ACH5RR_000729</name>
</gene>
<organism evidence="2 3">
    <name type="scientific">Cinchona calisaya</name>
    <dbReference type="NCBI Taxonomy" id="153742"/>
    <lineage>
        <taxon>Eukaryota</taxon>
        <taxon>Viridiplantae</taxon>
        <taxon>Streptophyta</taxon>
        <taxon>Embryophyta</taxon>
        <taxon>Tracheophyta</taxon>
        <taxon>Spermatophyta</taxon>
        <taxon>Magnoliopsida</taxon>
        <taxon>eudicotyledons</taxon>
        <taxon>Gunneridae</taxon>
        <taxon>Pentapetalae</taxon>
        <taxon>asterids</taxon>
        <taxon>lamiids</taxon>
        <taxon>Gentianales</taxon>
        <taxon>Rubiaceae</taxon>
        <taxon>Cinchonoideae</taxon>
        <taxon>Cinchoneae</taxon>
        <taxon>Cinchona</taxon>
    </lineage>
</organism>
<reference evidence="2 3" key="1">
    <citation type="submission" date="2024-11" db="EMBL/GenBank/DDBJ databases">
        <title>A near-complete genome assembly of Cinchona calisaya.</title>
        <authorList>
            <person name="Lian D.C."/>
            <person name="Zhao X.W."/>
            <person name="Wei L."/>
        </authorList>
    </citation>
    <scope>NUCLEOTIDE SEQUENCE [LARGE SCALE GENOMIC DNA]</scope>
    <source>
        <tissue evidence="2">Nenye</tissue>
    </source>
</reference>
<protein>
    <recommendedName>
        <fullName evidence="1">Zinc finger PMZ-type domain-containing protein</fullName>
    </recommendedName>
</protein>
<evidence type="ECO:0000313" key="2">
    <source>
        <dbReference type="EMBL" id="KAL3537363.1"/>
    </source>
</evidence>
<evidence type="ECO:0000259" key="1">
    <source>
        <dbReference type="SMART" id="SM00575"/>
    </source>
</evidence>
<proteinExistence type="predicted"/>
<sequence>MLEDYAAELLIALPDSTMVLKTEGNEIDRFQRIYIFFEVLKQGSLEGDNRFVVDLPARICSHRKWQLTGIPCSHVVRRITDNGEKIEQYLSHYYTREMFLSAYEPVTLPIAEAQTRERKREDNQVDLEQIEGTKFSPNEDVQLLEMNTFVLD</sequence>
<accession>A0ABD3B267</accession>
<feature type="domain" description="Zinc finger PMZ-type" evidence="1">
    <location>
        <begin position="58"/>
        <end position="85"/>
    </location>
</feature>